<dbReference type="AlphaFoldDB" id="A0A4Y7SAU9"/>
<proteinExistence type="predicted"/>
<feature type="compositionally biased region" description="Low complexity" evidence="1">
    <location>
        <begin position="171"/>
        <end position="189"/>
    </location>
</feature>
<protein>
    <submittedName>
        <fullName evidence="2">Uncharacterized protein</fullName>
    </submittedName>
</protein>
<feature type="region of interest" description="Disordered" evidence="1">
    <location>
        <begin position="157"/>
        <end position="205"/>
    </location>
</feature>
<dbReference type="EMBL" id="QPFP01000236">
    <property type="protein sequence ID" value="TEB18687.1"/>
    <property type="molecule type" value="Genomic_DNA"/>
</dbReference>
<evidence type="ECO:0000313" key="3">
    <source>
        <dbReference type="Proteomes" id="UP000298030"/>
    </source>
</evidence>
<name>A0A4Y7SAU9_COPMI</name>
<evidence type="ECO:0000313" key="2">
    <source>
        <dbReference type="EMBL" id="TEB18687.1"/>
    </source>
</evidence>
<evidence type="ECO:0000256" key="1">
    <source>
        <dbReference type="SAM" id="MobiDB-lite"/>
    </source>
</evidence>
<gene>
    <name evidence="2" type="ORF">FA13DRAFT_1719666</name>
</gene>
<comment type="caution">
    <text evidence="2">The sequence shown here is derived from an EMBL/GenBank/DDBJ whole genome shotgun (WGS) entry which is preliminary data.</text>
</comment>
<keyword evidence="3" id="KW-1185">Reference proteome</keyword>
<reference evidence="2 3" key="1">
    <citation type="journal article" date="2019" name="Nat. Ecol. Evol.">
        <title>Megaphylogeny resolves global patterns of mushroom evolution.</title>
        <authorList>
            <person name="Varga T."/>
            <person name="Krizsan K."/>
            <person name="Foldi C."/>
            <person name="Dima B."/>
            <person name="Sanchez-Garcia M."/>
            <person name="Sanchez-Ramirez S."/>
            <person name="Szollosi G.J."/>
            <person name="Szarkandi J.G."/>
            <person name="Papp V."/>
            <person name="Albert L."/>
            <person name="Andreopoulos W."/>
            <person name="Angelini C."/>
            <person name="Antonin V."/>
            <person name="Barry K.W."/>
            <person name="Bougher N.L."/>
            <person name="Buchanan P."/>
            <person name="Buyck B."/>
            <person name="Bense V."/>
            <person name="Catcheside P."/>
            <person name="Chovatia M."/>
            <person name="Cooper J."/>
            <person name="Damon W."/>
            <person name="Desjardin D."/>
            <person name="Finy P."/>
            <person name="Geml J."/>
            <person name="Haridas S."/>
            <person name="Hughes K."/>
            <person name="Justo A."/>
            <person name="Karasinski D."/>
            <person name="Kautmanova I."/>
            <person name="Kiss B."/>
            <person name="Kocsube S."/>
            <person name="Kotiranta H."/>
            <person name="LaButti K.M."/>
            <person name="Lechner B.E."/>
            <person name="Liimatainen K."/>
            <person name="Lipzen A."/>
            <person name="Lukacs Z."/>
            <person name="Mihaltcheva S."/>
            <person name="Morgado L.N."/>
            <person name="Niskanen T."/>
            <person name="Noordeloos M.E."/>
            <person name="Ohm R.A."/>
            <person name="Ortiz-Santana B."/>
            <person name="Ovrebo C."/>
            <person name="Racz N."/>
            <person name="Riley R."/>
            <person name="Savchenko A."/>
            <person name="Shiryaev A."/>
            <person name="Soop K."/>
            <person name="Spirin V."/>
            <person name="Szebenyi C."/>
            <person name="Tomsovsky M."/>
            <person name="Tulloss R.E."/>
            <person name="Uehling J."/>
            <person name="Grigoriev I.V."/>
            <person name="Vagvolgyi C."/>
            <person name="Papp T."/>
            <person name="Martin F.M."/>
            <person name="Miettinen O."/>
            <person name="Hibbett D.S."/>
            <person name="Nagy L.G."/>
        </authorList>
    </citation>
    <scope>NUCLEOTIDE SEQUENCE [LARGE SCALE GENOMIC DNA]</scope>
    <source>
        <strain evidence="2 3">FP101781</strain>
    </source>
</reference>
<sequence>MFEARLRRSSSSTTFGPLDLEITYGIQSQLLIKKVDSICMRRYEGGLHLSPDRNLCCTNAGGRIYAAGSDMQAKFPPALFGGCTCLTHLRALTRLSLESSLGYNGVTSIWVPERLRDVNERTTLGGIVEASEGHRGIATILLVRSTTGWLLSIVPGKMGSRSEDGRRQRARTTTAREGGACGGEEMMGAGRKKRREGRAAICDTG</sequence>
<organism evidence="2 3">
    <name type="scientific">Coprinellus micaceus</name>
    <name type="common">Glistening ink-cap mushroom</name>
    <name type="synonym">Coprinus micaceus</name>
    <dbReference type="NCBI Taxonomy" id="71717"/>
    <lineage>
        <taxon>Eukaryota</taxon>
        <taxon>Fungi</taxon>
        <taxon>Dikarya</taxon>
        <taxon>Basidiomycota</taxon>
        <taxon>Agaricomycotina</taxon>
        <taxon>Agaricomycetes</taxon>
        <taxon>Agaricomycetidae</taxon>
        <taxon>Agaricales</taxon>
        <taxon>Agaricineae</taxon>
        <taxon>Psathyrellaceae</taxon>
        <taxon>Coprinellus</taxon>
    </lineage>
</organism>
<dbReference type="Proteomes" id="UP000298030">
    <property type="component" value="Unassembled WGS sequence"/>
</dbReference>
<accession>A0A4Y7SAU9</accession>